<dbReference type="EC" id="6.3.3.2" evidence="1"/>
<accession>A0ACD1AEE5</accession>
<organism evidence="1 2">
    <name type="scientific">Anoxybacterium hadale</name>
    <dbReference type="NCBI Taxonomy" id="3408580"/>
    <lineage>
        <taxon>Bacteria</taxon>
        <taxon>Bacillati</taxon>
        <taxon>Bacillota</taxon>
        <taxon>Clostridia</taxon>
        <taxon>Peptostreptococcales</taxon>
        <taxon>Anaerovoracaceae</taxon>
        <taxon>Anoxybacterium</taxon>
    </lineage>
</organism>
<dbReference type="Proteomes" id="UP000594014">
    <property type="component" value="Chromosome"/>
</dbReference>
<gene>
    <name evidence="1" type="ORF">FRZ06_17025</name>
</gene>
<evidence type="ECO:0000313" key="2">
    <source>
        <dbReference type="Proteomes" id="UP000594014"/>
    </source>
</evidence>
<reference evidence="1" key="1">
    <citation type="submission" date="2019-08" db="EMBL/GenBank/DDBJ databases">
        <title>Genome sequence of Clostridiales bacterium MT110.</title>
        <authorList>
            <person name="Cao J."/>
        </authorList>
    </citation>
    <scope>NUCLEOTIDE SEQUENCE</scope>
    <source>
        <strain evidence="1">MT110</strain>
    </source>
</reference>
<protein>
    <submittedName>
        <fullName evidence="1">5-formyltetrahydrofolate cyclo-ligase</fullName>
        <ecNumber evidence="1">6.3.3.2</ecNumber>
    </submittedName>
</protein>
<name>A0ACD1AEE5_9FIRM</name>
<keyword evidence="2" id="KW-1185">Reference proteome</keyword>
<sequence>MEENRIQKNMQRQEAIAARKALDPEIRKRFSQVISEKLIAEPAFAKAGTILSYQAFGEEADPRQIDADAVKAGKRVAYPLCYEKGIMAAAIPTVEDGWEEGRYGIKTPVESKSLILNPLEIDLIVVPCVAYEGSKKMRIGWGAGYYDRYLPQCKNAVTIAIGFEAQHIKDLTCDPWDIPLDVVITEARRY</sequence>
<evidence type="ECO:0000313" key="1">
    <source>
        <dbReference type="EMBL" id="QOX64927.1"/>
    </source>
</evidence>
<dbReference type="EMBL" id="CP042469">
    <property type="protein sequence ID" value="QOX64927.1"/>
    <property type="molecule type" value="Genomic_DNA"/>
</dbReference>
<proteinExistence type="predicted"/>
<keyword evidence="1" id="KW-0436">Ligase</keyword>